<evidence type="ECO:0000313" key="2">
    <source>
        <dbReference type="Proteomes" id="UP000298154"/>
    </source>
</evidence>
<comment type="caution">
    <text evidence="1">The sequence shown here is derived from an EMBL/GenBank/DDBJ whole genome shotgun (WGS) entry which is preliminary data.</text>
</comment>
<evidence type="ECO:0000313" key="1">
    <source>
        <dbReference type="EMBL" id="TFD68744.1"/>
    </source>
</evidence>
<dbReference type="AlphaFoldDB" id="A0A4R9AS63"/>
<keyword evidence="2" id="KW-1185">Reference proteome</keyword>
<protein>
    <submittedName>
        <fullName evidence="1">Uncharacterized protein</fullName>
    </submittedName>
</protein>
<gene>
    <name evidence="1" type="ORF">E3T47_01840</name>
</gene>
<sequence length="181" mass="18705">MPGTSQVVFSAFHSLADPKLHGWASLRGQIKSVSDFAERAAQPRTSPLAAGIRPDLATVQAGVWRLLAPNKRELGRSASVYSSFNVARGHVVRLQSLAAELDSTPVIGPAPGTHGFYITLGDLIVMTNGRWYGAASASSEAAAAAILALGAATVATGVRSPLPVRKGAHGALPGTTKALSW</sequence>
<organism evidence="1 2">
    <name type="scientific">Cryobacterium ruanii</name>
    <dbReference type="NCBI Taxonomy" id="1259197"/>
    <lineage>
        <taxon>Bacteria</taxon>
        <taxon>Bacillati</taxon>
        <taxon>Actinomycetota</taxon>
        <taxon>Actinomycetes</taxon>
        <taxon>Micrococcales</taxon>
        <taxon>Microbacteriaceae</taxon>
        <taxon>Cryobacterium</taxon>
    </lineage>
</organism>
<dbReference type="Proteomes" id="UP000298154">
    <property type="component" value="Unassembled WGS sequence"/>
</dbReference>
<proteinExistence type="predicted"/>
<dbReference type="RefSeq" id="WP_134553952.1">
    <property type="nucleotide sequence ID" value="NZ_SOHK01000005.1"/>
</dbReference>
<name>A0A4R9AS63_9MICO</name>
<dbReference type="OrthoDB" id="5113130at2"/>
<dbReference type="EMBL" id="SOHK01000005">
    <property type="protein sequence ID" value="TFD68744.1"/>
    <property type="molecule type" value="Genomic_DNA"/>
</dbReference>
<accession>A0A4R9AS63</accession>
<reference evidence="1 2" key="1">
    <citation type="submission" date="2019-03" db="EMBL/GenBank/DDBJ databases">
        <title>Genomics of glacier-inhabiting Cryobacterium strains.</title>
        <authorList>
            <person name="Liu Q."/>
            <person name="Xin Y.-H."/>
        </authorList>
    </citation>
    <scope>NUCLEOTIDE SEQUENCE [LARGE SCALE GENOMIC DNA]</scope>
    <source>
        <strain evidence="1 2">Sr36</strain>
    </source>
</reference>